<dbReference type="AlphaFoldDB" id="A0A4R7CR79"/>
<dbReference type="Proteomes" id="UP000294752">
    <property type="component" value="Unassembled WGS sequence"/>
</dbReference>
<proteinExistence type="predicted"/>
<evidence type="ECO:0000313" key="1">
    <source>
        <dbReference type="EMBL" id="TDS05972.1"/>
    </source>
</evidence>
<evidence type="ECO:0000313" key="2">
    <source>
        <dbReference type="Proteomes" id="UP000294752"/>
    </source>
</evidence>
<comment type="caution">
    <text evidence="1">The sequence shown here is derived from an EMBL/GenBank/DDBJ whole genome shotgun (WGS) entry which is preliminary data.</text>
</comment>
<keyword evidence="2" id="KW-1185">Reference proteome</keyword>
<reference evidence="1 2" key="1">
    <citation type="submission" date="2019-03" db="EMBL/GenBank/DDBJ databases">
        <title>Genomic Encyclopedia of Type Strains, Phase III (KMG-III): the genomes of soil and plant-associated and newly described type strains.</title>
        <authorList>
            <person name="Whitman W."/>
        </authorList>
    </citation>
    <scope>NUCLEOTIDE SEQUENCE [LARGE SCALE GENOMIC DNA]</scope>
    <source>
        <strain evidence="1 2">CGMCC 1.12801</strain>
    </source>
</reference>
<name>A0A4R7CR79_9SPHI</name>
<dbReference type="OrthoDB" id="705452at2"/>
<protein>
    <submittedName>
        <fullName evidence="1">Uncharacterized protein</fullName>
    </submittedName>
</protein>
<dbReference type="EMBL" id="SNZV01000018">
    <property type="protein sequence ID" value="TDS05972.1"/>
    <property type="molecule type" value="Genomic_DNA"/>
</dbReference>
<dbReference type="RefSeq" id="WP_133642241.1">
    <property type="nucleotide sequence ID" value="NZ_SNZV01000018.1"/>
</dbReference>
<gene>
    <name evidence="1" type="ORF">B0I21_1186</name>
</gene>
<sequence>MENHTTDALDKLSALKNIVIAAGQFDQPSESAFIWGTDPFYSIHRNVALELMHKGHLEDARKLFEDYVNYQYPERLEDARKDINRIWDGLIPLTRHNIEELYQKYNGVVVSSDIYFPMSYVNYTFINVSDREREMMLEDEYNTVVPLEWILAGDLNFDNVYLDVYNTKLNNGRYPFLKIKSLCR</sequence>
<accession>A0A4R7CR79</accession>
<organism evidence="1 2">
    <name type="scientific">Sphingobacterium paludis</name>
    <dbReference type="NCBI Taxonomy" id="1476465"/>
    <lineage>
        <taxon>Bacteria</taxon>
        <taxon>Pseudomonadati</taxon>
        <taxon>Bacteroidota</taxon>
        <taxon>Sphingobacteriia</taxon>
        <taxon>Sphingobacteriales</taxon>
        <taxon>Sphingobacteriaceae</taxon>
        <taxon>Sphingobacterium</taxon>
    </lineage>
</organism>